<evidence type="ECO:0000256" key="1">
    <source>
        <dbReference type="SAM" id="MobiDB-lite"/>
    </source>
</evidence>
<keyword evidence="2" id="KW-0812">Transmembrane</keyword>
<accession>A0A9N7YLR0</accession>
<keyword evidence="2" id="KW-1133">Transmembrane helix</keyword>
<dbReference type="Proteomes" id="UP001153269">
    <property type="component" value="Unassembled WGS sequence"/>
</dbReference>
<comment type="caution">
    <text evidence="3">The sequence shown here is derived from an EMBL/GenBank/DDBJ whole genome shotgun (WGS) entry which is preliminary data.</text>
</comment>
<feature type="region of interest" description="Disordered" evidence="1">
    <location>
        <begin position="1"/>
        <end position="21"/>
    </location>
</feature>
<dbReference type="AlphaFoldDB" id="A0A9N7YLR0"/>
<feature type="transmembrane region" description="Helical" evidence="2">
    <location>
        <begin position="57"/>
        <end position="76"/>
    </location>
</feature>
<keyword evidence="4" id="KW-1185">Reference proteome</keyword>
<proteinExistence type="predicted"/>
<sequence length="99" mass="10224">MLKPPENSHQRVVPSPARSGVNDVVTFAGPEGVTQRASGHGCEAAVSQLEPSVSHHMIGALVMAIMTAVAAVAGLLRGYDQLRKCHSLLPLTGRGGGTN</sequence>
<evidence type="ECO:0000313" key="4">
    <source>
        <dbReference type="Proteomes" id="UP001153269"/>
    </source>
</evidence>
<evidence type="ECO:0000313" key="3">
    <source>
        <dbReference type="EMBL" id="CAB1431642.1"/>
    </source>
</evidence>
<reference evidence="3" key="1">
    <citation type="submission" date="2020-03" db="EMBL/GenBank/DDBJ databases">
        <authorList>
            <person name="Weist P."/>
        </authorList>
    </citation>
    <scope>NUCLEOTIDE SEQUENCE</scope>
</reference>
<gene>
    <name evidence="3" type="ORF">PLEPLA_LOCUS19699</name>
</gene>
<dbReference type="EMBL" id="CADEAL010001356">
    <property type="protein sequence ID" value="CAB1431642.1"/>
    <property type="molecule type" value="Genomic_DNA"/>
</dbReference>
<evidence type="ECO:0000256" key="2">
    <source>
        <dbReference type="SAM" id="Phobius"/>
    </source>
</evidence>
<protein>
    <submittedName>
        <fullName evidence="3">Uncharacterized protein</fullName>
    </submittedName>
</protein>
<name>A0A9N7YLR0_PLEPL</name>
<organism evidence="3 4">
    <name type="scientific">Pleuronectes platessa</name>
    <name type="common">European plaice</name>
    <dbReference type="NCBI Taxonomy" id="8262"/>
    <lineage>
        <taxon>Eukaryota</taxon>
        <taxon>Metazoa</taxon>
        <taxon>Chordata</taxon>
        <taxon>Craniata</taxon>
        <taxon>Vertebrata</taxon>
        <taxon>Euteleostomi</taxon>
        <taxon>Actinopterygii</taxon>
        <taxon>Neopterygii</taxon>
        <taxon>Teleostei</taxon>
        <taxon>Neoteleostei</taxon>
        <taxon>Acanthomorphata</taxon>
        <taxon>Carangaria</taxon>
        <taxon>Pleuronectiformes</taxon>
        <taxon>Pleuronectoidei</taxon>
        <taxon>Pleuronectidae</taxon>
        <taxon>Pleuronectes</taxon>
    </lineage>
</organism>
<keyword evidence="2" id="KW-0472">Membrane</keyword>